<feature type="region of interest" description="Disordered" evidence="1">
    <location>
        <begin position="474"/>
        <end position="496"/>
    </location>
</feature>
<reference evidence="2 3" key="1">
    <citation type="submission" date="2014-03" db="EMBL/GenBank/DDBJ databases">
        <title>The Genome Sequence of Plasmodium fragile nilgiri.</title>
        <authorList>
            <consortium name="The Broad Institute Genomics Platform"/>
            <consortium name="The Broad Institute Genome Sequencing Center for Infectious Disease"/>
            <person name="Neafsey D."/>
            <person name="Duraisingh M."/>
            <person name="Young S.K."/>
            <person name="Zeng Q."/>
            <person name="Gargeya S."/>
            <person name="Abouelleil A."/>
            <person name="Alvarado L."/>
            <person name="Chapman S.B."/>
            <person name="Gainer-Dewar J."/>
            <person name="Goldberg J."/>
            <person name="Griggs A."/>
            <person name="Gujja S."/>
            <person name="Hansen M."/>
            <person name="Howarth C."/>
            <person name="Imamovic A."/>
            <person name="Larimer J."/>
            <person name="Pearson M."/>
            <person name="Poon T.W."/>
            <person name="Priest M."/>
            <person name="Roberts A."/>
            <person name="Saif S."/>
            <person name="Shea T."/>
            <person name="Sykes S."/>
            <person name="Wortman J."/>
            <person name="Nusbaum C."/>
            <person name="Birren B."/>
        </authorList>
    </citation>
    <scope>NUCLEOTIDE SEQUENCE [LARGE SCALE GENOMIC DNA]</scope>
    <source>
        <strain evidence="3">nilgiri</strain>
    </source>
</reference>
<name>A0A0D9QM04_PLAFR</name>
<dbReference type="AlphaFoldDB" id="A0A0D9QM04"/>
<dbReference type="Proteomes" id="UP000054561">
    <property type="component" value="Unassembled WGS sequence"/>
</dbReference>
<proteinExistence type="predicted"/>
<feature type="region of interest" description="Disordered" evidence="1">
    <location>
        <begin position="122"/>
        <end position="147"/>
    </location>
</feature>
<dbReference type="OrthoDB" id="386946at2759"/>
<evidence type="ECO:0000256" key="1">
    <source>
        <dbReference type="SAM" id="MobiDB-lite"/>
    </source>
</evidence>
<dbReference type="EMBL" id="KQ001686">
    <property type="protein sequence ID" value="KJP86761.1"/>
    <property type="molecule type" value="Genomic_DNA"/>
</dbReference>
<dbReference type="GeneID" id="24268889"/>
<keyword evidence="3" id="KW-1185">Reference proteome</keyword>
<evidence type="ECO:0000313" key="2">
    <source>
        <dbReference type="EMBL" id="KJP86761.1"/>
    </source>
</evidence>
<feature type="compositionally biased region" description="Basic and acidic residues" evidence="1">
    <location>
        <begin position="137"/>
        <end position="147"/>
    </location>
</feature>
<organism evidence="2 3">
    <name type="scientific">Plasmodium fragile</name>
    <dbReference type="NCBI Taxonomy" id="5857"/>
    <lineage>
        <taxon>Eukaryota</taxon>
        <taxon>Sar</taxon>
        <taxon>Alveolata</taxon>
        <taxon>Apicomplexa</taxon>
        <taxon>Aconoidasida</taxon>
        <taxon>Haemosporida</taxon>
        <taxon>Plasmodiidae</taxon>
        <taxon>Plasmodium</taxon>
        <taxon>Plasmodium (Plasmodium)</taxon>
    </lineage>
</organism>
<dbReference type="RefSeq" id="XP_012336609.1">
    <property type="nucleotide sequence ID" value="XM_012481186.1"/>
</dbReference>
<dbReference type="VEuPathDB" id="PlasmoDB:AK88_03575"/>
<dbReference type="OMA" id="PCGNDIR"/>
<evidence type="ECO:0000313" key="3">
    <source>
        <dbReference type="Proteomes" id="UP000054561"/>
    </source>
</evidence>
<gene>
    <name evidence="2" type="ORF">AK88_03575</name>
</gene>
<sequence length="529" mass="62315">MLSGVQVQLGKNGIFLLNNLCEGLHLSMRDEPLRPPFCATSAHSEAKRRTLTYTYEDFKMENEIFFNSHGKMSNIYNNILGGRNYFDGTDAIDNESRDRGSSTHSKWRAGASASTCRDGEELLQRGDEYARPSVESNQEKTYRRPLREEETSSLLHYTSRYSSMWLYSTHQRVHGTSFTREHTKCTIQKRRRTLERCKTFKMNKRYTNYDPRVHKKKHNSVCLKRKNKKEVPRGTITGQLNKRDITLFADHPLKNLSNFENFSPSIHAYCRGESAHMVLHREEEHLEQVLPSEDTLDKHNKDKYLQYISHTIKRQESKTSCFEKNADRILDLVELVLYNRMKEAFFLKEKICDRDRYKELCPHVFFFNNDDDLIETMDRKCQFLPKVPAKENLTTYLGPSPSSIFGHHYYMYKYFFKLVKVHIKLYTWPEPYDANNTVQNKSLKNVNCSDLLYSYKKGMDFPCGNDIRRATKVDKEAKRKKKKKNLFPSLQPLPTREDKGEMKHTEYITVNKIAPDLIYLLNYKNVTLR</sequence>
<accession>A0A0D9QM04</accession>
<protein>
    <submittedName>
        <fullName evidence="2">Uncharacterized protein</fullName>
    </submittedName>
</protein>